<sequence>MTPRSAAALAEARRAARPVEAREGRGVARRAAVAGQGVLR</sequence>
<dbReference type="Proteomes" id="UP000007967">
    <property type="component" value="Chromosome"/>
</dbReference>
<dbReference type="AlphaFoldDB" id="D2PKL8"/>
<keyword evidence="2" id="KW-1185">Reference proteome</keyword>
<dbReference type="HOGENOM" id="CLU_3291260_0_0_11"/>
<gene>
    <name evidence="1" type="ordered locus">Kfla_1429</name>
</gene>
<accession>D2PKL8</accession>
<dbReference type="KEGG" id="kfl:Kfla_1429"/>
<protein>
    <submittedName>
        <fullName evidence="1">Uncharacterized protein</fullName>
    </submittedName>
</protein>
<dbReference type="RefSeq" id="WP_012919086.1">
    <property type="nucleotide sequence ID" value="NC_013729.1"/>
</dbReference>
<reference evidence="1 2" key="2">
    <citation type="journal article" date="2010" name="Stand. Genomic Sci.">
        <title>Complete genome sequence of Kribbella flavida type strain (IFO 14399).</title>
        <authorList>
            <person name="Pukall R."/>
            <person name="Lapidus A."/>
            <person name="Glavina Del Rio T."/>
            <person name="Copeland A."/>
            <person name="Tice H."/>
            <person name="Cheng J.-F."/>
            <person name="Lucas S."/>
            <person name="Chen F."/>
            <person name="Nolan M."/>
            <person name="LaButti K."/>
            <person name="Pati A."/>
            <person name="Ivanova N."/>
            <person name="Mavrommatis K."/>
            <person name="Mikhailova N."/>
            <person name="Pitluck S."/>
            <person name="Bruce D."/>
            <person name="Goodwin L."/>
            <person name="Land M."/>
            <person name="Hauser L."/>
            <person name="Chang Y.-J."/>
            <person name="Jeffries C.D."/>
            <person name="Chen A."/>
            <person name="Palaniappan K."/>
            <person name="Chain P."/>
            <person name="Rohde M."/>
            <person name="Goeker M."/>
            <person name="Bristow J."/>
            <person name="Eisen J.A."/>
            <person name="Markowitz V."/>
            <person name="Hugenholtz P."/>
            <person name="Kyrpides N.C."/>
            <person name="Klenk H.-P."/>
            <person name="Brettin T."/>
        </authorList>
    </citation>
    <scope>NUCLEOTIDE SEQUENCE [LARGE SCALE GENOMIC DNA]</scope>
    <source>
        <strain evidence="2">DSM 17836 / JCM 10339 / NBRC 14399</strain>
    </source>
</reference>
<evidence type="ECO:0000313" key="2">
    <source>
        <dbReference type="Proteomes" id="UP000007967"/>
    </source>
</evidence>
<reference evidence="2" key="1">
    <citation type="submission" date="2009-09" db="EMBL/GenBank/DDBJ databases">
        <title>The complete genome of Kribbella flavida DSM 17836.</title>
        <authorList>
            <consortium name="US DOE Joint Genome Institute (JGI-PGF)"/>
            <person name="Lucas S."/>
            <person name="Copeland A."/>
            <person name="Lapidus A."/>
            <person name="Glavina del Rio T."/>
            <person name="Dalin E."/>
            <person name="Tice H."/>
            <person name="Bruce D."/>
            <person name="Goodwin L."/>
            <person name="Pitluck S."/>
            <person name="Kyrpides N."/>
            <person name="Mavromatis K."/>
            <person name="Ivanova N."/>
            <person name="Saunders E."/>
            <person name="Brettin T."/>
            <person name="Detter J.C."/>
            <person name="Han C."/>
            <person name="Larimer F."/>
            <person name="Land M."/>
            <person name="Hauser L."/>
            <person name="Markowitz V."/>
            <person name="Cheng J.-F."/>
            <person name="Hugenholtz P."/>
            <person name="Woyke T."/>
            <person name="Wu D."/>
            <person name="Pukall R."/>
            <person name="Klenk H.-P."/>
            <person name="Eisen J.A."/>
        </authorList>
    </citation>
    <scope>NUCLEOTIDE SEQUENCE [LARGE SCALE GENOMIC DNA]</scope>
    <source>
        <strain evidence="2">DSM 17836 / JCM 10339 / NBRC 14399</strain>
    </source>
</reference>
<name>D2PKL8_KRIFD</name>
<evidence type="ECO:0000313" key="1">
    <source>
        <dbReference type="EMBL" id="ADB30530.1"/>
    </source>
</evidence>
<organism evidence="1 2">
    <name type="scientific">Kribbella flavida (strain DSM 17836 / JCM 10339 / NBRC 14399)</name>
    <dbReference type="NCBI Taxonomy" id="479435"/>
    <lineage>
        <taxon>Bacteria</taxon>
        <taxon>Bacillati</taxon>
        <taxon>Actinomycetota</taxon>
        <taxon>Actinomycetes</taxon>
        <taxon>Propionibacteriales</taxon>
        <taxon>Kribbellaceae</taxon>
        <taxon>Kribbella</taxon>
    </lineage>
</organism>
<proteinExistence type="predicted"/>
<dbReference type="EMBL" id="CP001736">
    <property type="protein sequence ID" value="ADB30530.1"/>
    <property type="molecule type" value="Genomic_DNA"/>
</dbReference>